<evidence type="ECO:0000313" key="13">
    <source>
        <dbReference type="Proteomes" id="UP000749559"/>
    </source>
</evidence>
<comment type="subcellular location">
    <subcellularLocation>
        <location evidence="7">Golgi apparatus lumen</location>
    </subcellularLocation>
</comment>
<evidence type="ECO:0000256" key="10">
    <source>
        <dbReference type="SAM" id="SignalP"/>
    </source>
</evidence>
<dbReference type="CDD" id="cd16225">
    <property type="entry name" value="EFh_CREC_cab45"/>
    <property type="match status" value="1"/>
</dbReference>
<dbReference type="SUPFAM" id="SSF47473">
    <property type="entry name" value="EF-hand"/>
    <property type="match status" value="2"/>
</dbReference>
<dbReference type="GO" id="GO:0005783">
    <property type="term" value="C:endoplasmic reticulum"/>
    <property type="evidence" value="ECO:0007669"/>
    <property type="project" value="TreeGrafter"/>
</dbReference>
<feature type="domain" description="EF-hand" evidence="11">
    <location>
        <begin position="317"/>
        <end position="352"/>
    </location>
</feature>
<gene>
    <name evidence="12" type="ORF">OFUS_LOCUS26954</name>
</gene>
<dbReference type="OrthoDB" id="9978834at2759"/>
<keyword evidence="1" id="KW-0479">Metal-binding</keyword>
<dbReference type="InterPro" id="IPR018247">
    <property type="entry name" value="EF_Hand_1_Ca_BS"/>
</dbReference>
<dbReference type="EMBL" id="CAIIXF020000591">
    <property type="protein sequence ID" value="CAH1803350.1"/>
    <property type="molecule type" value="Genomic_DNA"/>
</dbReference>
<name>A0A8S4QA95_OWEFU</name>
<evidence type="ECO:0000256" key="1">
    <source>
        <dbReference type="ARBA" id="ARBA00022723"/>
    </source>
</evidence>
<evidence type="ECO:0000313" key="12">
    <source>
        <dbReference type="EMBL" id="CAH1803350.1"/>
    </source>
</evidence>
<protein>
    <recommendedName>
        <fullName evidence="8">45 kDa calcium-binding protein</fullName>
    </recommendedName>
    <alternativeName>
        <fullName evidence="9">Stromal cell-derived factor 4</fullName>
    </alternativeName>
</protein>
<sequence>MRGKIKMQNYFRICVMLLLCLVPNILGKAVLVPGKTDSGDVEKKQINAQSHILQNQNLNDVEENDMNQGNANKKNSDTLRVEPMQVEEPLKKLDKEDLNPPDHLDAVRMEQDGHLNKDWRKEVFLGEHEDFDQSTREEQDQKLKMVFYRVDTDKDAHISYTEMETWIQSKVKEHFDEAAEENNRIFKALDTNKDGFVSWTEYCIQFLVAHGYDQKTSEKYMEDYEIIEVNDEVRDHMVKNKFRWSEADEDPMDNQLNLSEFKAYRHPEQSFRMLDNMVRDILESLDANHDSILTEQEFIALPPGEVESEWRESDKLWQDERRKEFQNTIDIDKNGKVTKDELKQYVDPLNINHSKTEAKNLVDIADTDHDEKLSIDEVMENRDIFLGSKMMDTGKSFHDEF</sequence>
<evidence type="ECO:0000256" key="7">
    <source>
        <dbReference type="ARBA" id="ARBA00023769"/>
    </source>
</evidence>
<dbReference type="GO" id="GO:0005796">
    <property type="term" value="C:Golgi lumen"/>
    <property type="evidence" value="ECO:0007669"/>
    <property type="project" value="UniProtKB-SubCell"/>
</dbReference>
<keyword evidence="3" id="KW-0677">Repeat</keyword>
<keyword evidence="4" id="KW-0106">Calcium</keyword>
<accession>A0A8S4QA95</accession>
<feature type="domain" description="EF-hand" evidence="11">
    <location>
        <begin position="138"/>
        <end position="173"/>
    </location>
</feature>
<keyword evidence="5" id="KW-0333">Golgi apparatus</keyword>
<dbReference type="GO" id="GO:0005509">
    <property type="term" value="F:calcium ion binding"/>
    <property type="evidence" value="ECO:0007669"/>
    <property type="project" value="InterPro"/>
</dbReference>
<keyword evidence="13" id="KW-1185">Reference proteome</keyword>
<dbReference type="SMART" id="SM00054">
    <property type="entry name" value="EFh"/>
    <property type="match status" value="4"/>
</dbReference>
<reference evidence="12" key="1">
    <citation type="submission" date="2022-03" db="EMBL/GenBank/DDBJ databases">
        <authorList>
            <person name="Martin C."/>
        </authorList>
    </citation>
    <scope>NUCLEOTIDE SEQUENCE</scope>
</reference>
<keyword evidence="6" id="KW-0325">Glycoprotein</keyword>
<dbReference type="Pfam" id="PF13202">
    <property type="entry name" value="EF-hand_5"/>
    <property type="match status" value="1"/>
</dbReference>
<dbReference type="InterPro" id="IPR027240">
    <property type="entry name" value="CAB45_EFh"/>
</dbReference>
<proteinExistence type="predicted"/>
<dbReference type="GO" id="GO:0017156">
    <property type="term" value="P:calcium-ion regulated exocytosis"/>
    <property type="evidence" value="ECO:0007669"/>
    <property type="project" value="TreeGrafter"/>
</dbReference>
<dbReference type="Proteomes" id="UP000749559">
    <property type="component" value="Unassembled WGS sequence"/>
</dbReference>
<dbReference type="Gene3D" id="1.10.238.10">
    <property type="entry name" value="EF-hand"/>
    <property type="match status" value="2"/>
</dbReference>
<evidence type="ECO:0000256" key="6">
    <source>
        <dbReference type="ARBA" id="ARBA00023180"/>
    </source>
</evidence>
<dbReference type="Pfam" id="PF13499">
    <property type="entry name" value="EF-hand_7"/>
    <property type="match status" value="1"/>
</dbReference>
<dbReference type="PANTHER" id="PTHR10827:SF98">
    <property type="entry name" value="45 KDA CALCIUM-BINDING PROTEIN"/>
    <property type="match status" value="1"/>
</dbReference>
<organism evidence="12 13">
    <name type="scientific">Owenia fusiformis</name>
    <name type="common">Polychaete worm</name>
    <dbReference type="NCBI Taxonomy" id="6347"/>
    <lineage>
        <taxon>Eukaryota</taxon>
        <taxon>Metazoa</taxon>
        <taxon>Spiralia</taxon>
        <taxon>Lophotrochozoa</taxon>
        <taxon>Annelida</taxon>
        <taxon>Polychaeta</taxon>
        <taxon>Sedentaria</taxon>
        <taxon>Canalipalpata</taxon>
        <taxon>Sabellida</taxon>
        <taxon>Oweniida</taxon>
        <taxon>Oweniidae</taxon>
        <taxon>Owenia</taxon>
    </lineage>
</organism>
<evidence type="ECO:0000256" key="8">
    <source>
        <dbReference type="ARBA" id="ARBA00023817"/>
    </source>
</evidence>
<comment type="caution">
    <text evidence="12">The sequence shown here is derived from an EMBL/GenBank/DDBJ whole genome shotgun (WGS) entry which is preliminary data.</text>
</comment>
<feature type="chain" id="PRO_5035764015" description="45 kDa calcium-binding protein" evidence="10">
    <location>
        <begin position="28"/>
        <end position="401"/>
    </location>
</feature>
<evidence type="ECO:0000256" key="2">
    <source>
        <dbReference type="ARBA" id="ARBA00022729"/>
    </source>
</evidence>
<evidence type="ECO:0000256" key="4">
    <source>
        <dbReference type="ARBA" id="ARBA00022837"/>
    </source>
</evidence>
<evidence type="ECO:0000256" key="5">
    <source>
        <dbReference type="ARBA" id="ARBA00023034"/>
    </source>
</evidence>
<dbReference type="AlphaFoldDB" id="A0A8S4QA95"/>
<evidence type="ECO:0000259" key="11">
    <source>
        <dbReference type="PROSITE" id="PS50222"/>
    </source>
</evidence>
<keyword evidence="2 10" id="KW-0732">Signal</keyword>
<feature type="signal peptide" evidence="10">
    <location>
        <begin position="1"/>
        <end position="27"/>
    </location>
</feature>
<feature type="domain" description="EF-hand" evidence="11">
    <location>
        <begin position="177"/>
        <end position="212"/>
    </location>
</feature>
<dbReference type="PROSITE" id="PS00018">
    <property type="entry name" value="EF_HAND_1"/>
    <property type="match status" value="2"/>
</dbReference>
<dbReference type="InterPro" id="IPR011992">
    <property type="entry name" value="EF-hand-dom_pair"/>
</dbReference>
<dbReference type="PROSITE" id="PS50222">
    <property type="entry name" value="EF_HAND_2"/>
    <property type="match status" value="3"/>
</dbReference>
<dbReference type="PANTHER" id="PTHR10827">
    <property type="entry name" value="RETICULOCALBIN"/>
    <property type="match status" value="1"/>
</dbReference>
<evidence type="ECO:0000256" key="9">
    <source>
        <dbReference type="ARBA" id="ARBA00031511"/>
    </source>
</evidence>
<evidence type="ECO:0000256" key="3">
    <source>
        <dbReference type="ARBA" id="ARBA00022737"/>
    </source>
</evidence>
<dbReference type="InterPro" id="IPR002048">
    <property type="entry name" value="EF_hand_dom"/>
</dbReference>